<dbReference type="AlphaFoldDB" id="A0A0D2ACQ0"/>
<reference evidence="1 2" key="1">
    <citation type="submission" date="2015-01" db="EMBL/GenBank/DDBJ databases">
        <title>The Genome Sequence of Ochroconis gallopava CBS43764.</title>
        <authorList>
            <consortium name="The Broad Institute Genomics Platform"/>
            <person name="Cuomo C."/>
            <person name="de Hoog S."/>
            <person name="Gorbushina A."/>
            <person name="Stielow B."/>
            <person name="Teixiera M."/>
            <person name="Abouelleil A."/>
            <person name="Chapman S.B."/>
            <person name="Priest M."/>
            <person name="Young S.K."/>
            <person name="Wortman J."/>
            <person name="Nusbaum C."/>
            <person name="Birren B."/>
        </authorList>
    </citation>
    <scope>NUCLEOTIDE SEQUENCE [LARGE SCALE GENOMIC DNA]</scope>
    <source>
        <strain evidence="1 2">CBS 43764</strain>
    </source>
</reference>
<proteinExistence type="predicted"/>
<protein>
    <submittedName>
        <fullName evidence="1">Uncharacterized protein</fullName>
    </submittedName>
</protein>
<accession>A0A0D2ACQ0</accession>
<sequence length="133" mass="15217">MALNNNNFRIRAVLLPPLRKRTFPQNPCLVRDDQCMQSITYIEGTKAWAIFIYFRHDADTKMVLSTQTSMTDSAAAWEVSRQRDRRPDWSWDEIGGITNAAAVLWHAQVYKYLYWALAPPKTVDSLSIAALGP</sequence>
<dbReference type="RefSeq" id="XP_016214552.1">
    <property type="nucleotide sequence ID" value="XM_016357760.1"/>
</dbReference>
<dbReference type="VEuPathDB" id="FungiDB:PV09_04418"/>
<dbReference type="InParanoid" id="A0A0D2ACQ0"/>
<evidence type="ECO:0000313" key="1">
    <source>
        <dbReference type="EMBL" id="KIW04683.1"/>
    </source>
</evidence>
<dbReference type="EMBL" id="KN847540">
    <property type="protein sequence ID" value="KIW04683.1"/>
    <property type="molecule type" value="Genomic_DNA"/>
</dbReference>
<evidence type="ECO:0000313" key="2">
    <source>
        <dbReference type="Proteomes" id="UP000053259"/>
    </source>
</evidence>
<dbReference type="Proteomes" id="UP000053259">
    <property type="component" value="Unassembled WGS sequence"/>
</dbReference>
<dbReference type="GeneID" id="27312391"/>
<name>A0A0D2ACQ0_9PEZI</name>
<dbReference type="HOGENOM" id="CLU_1908302_0_0_1"/>
<organism evidence="1 2">
    <name type="scientific">Verruconis gallopava</name>
    <dbReference type="NCBI Taxonomy" id="253628"/>
    <lineage>
        <taxon>Eukaryota</taxon>
        <taxon>Fungi</taxon>
        <taxon>Dikarya</taxon>
        <taxon>Ascomycota</taxon>
        <taxon>Pezizomycotina</taxon>
        <taxon>Dothideomycetes</taxon>
        <taxon>Pleosporomycetidae</taxon>
        <taxon>Venturiales</taxon>
        <taxon>Sympoventuriaceae</taxon>
        <taxon>Verruconis</taxon>
    </lineage>
</organism>
<gene>
    <name evidence="1" type="ORF">PV09_04418</name>
</gene>
<keyword evidence="2" id="KW-1185">Reference proteome</keyword>